<organism evidence="2 3">
    <name type="scientific">Castilleja foliolosa</name>
    <dbReference type="NCBI Taxonomy" id="1961234"/>
    <lineage>
        <taxon>Eukaryota</taxon>
        <taxon>Viridiplantae</taxon>
        <taxon>Streptophyta</taxon>
        <taxon>Embryophyta</taxon>
        <taxon>Tracheophyta</taxon>
        <taxon>Spermatophyta</taxon>
        <taxon>Magnoliopsida</taxon>
        <taxon>eudicotyledons</taxon>
        <taxon>Gunneridae</taxon>
        <taxon>Pentapetalae</taxon>
        <taxon>asterids</taxon>
        <taxon>lamiids</taxon>
        <taxon>Lamiales</taxon>
        <taxon>Orobanchaceae</taxon>
        <taxon>Pedicularideae</taxon>
        <taxon>Castillejinae</taxon>
        <taxon>Castilleja</taxon>
    </lineage>
</organism>
<gene>
    <name evidence="2" type="ORF">CASFOL_018064</name>
</gene>
<accession>A0ABD3DAR7</accession>
<dbReference type="Proteomes" id="UP001632038">
    <property type="component" value="Unassembled WGS sequence"/>
</dbReference>
<keyword evidence="3" id="KW-1185">Reference proteome</keyword>
<feature type="compositionally biased region" description="Low complexity" evidence="1">
    <location>
        <begin position="172"/>
        <end position="181"/>
    </location>
</feature>
<dbReference type="PANTHER" id="PTHR34222">
    <property type="entry name" value="GAG_PRE-INTEGRS DOMAIN-CONTAINING PROTEIN"/>
    <property type="match status" value="1"/>
</dbReference>
<dbReference type="SUPFAM" id="SSF57756">
    <property type="entry name" value="Retrovirus zinc finger-like domains"/>
    <property type="match status" value="1"/>
</dbReference>
<dbReference type="EMBL" id="JAVIJP010000021">
    <property type="protein sequence ID" value="KAL3638051.1"/>
    <property type="molecule type" value="Genomic_DNA"/>
</dbReference>
<evidence type="ECO:0000256" key="1">
    <source>
        <dbReference type="SAM" id="MobiDB-lite"/>
    </source>
</evidence>
<reference evidence="3" key="1">
    <citation type="journal article" date="2024" name="IScience">
        <title>Strigolactones Initiate the Formation of Haustorium-like Structures in Castilleja.</title>
        <authorList>
            <person name="Buerger M."/>
            <person name="Peterson D."/>
            <person name="Chory J."/>
        </authorList>
    </citation>
    <scope>NUCLEOTIDE SEQUENCE [LARGE SCALE GENOMIC DNA]</scope>
</reference>
<evidence type="ECO:0000313" key="2">
    <source>
        <dbReference type="EMBL" id="KAL3638051.1"/>
    </source>
</evidence>
<feature type="compositionally biased region" description="Polar residues" evidence="1">
    <location>
        <begin position="272"/>
        <end position="283"/>
    </location>
</feature>
<feature type="region of interest" description="Disordered" evidence="1">
    <location>
        <begin position="208"/>
        <end position="317"/>
    </location>
</feature>
<sequence length="317" mass="34950">MSTHDSNRSIATKIIEKVPRNFGQLKSPRKWPIEKVPIKFGQLKNNEDMMLRIAEFLKKQRKINEDLMLRMAEILKNDNQRFAKAPQYQFLHGVDVKIDTLKKEEAGSFGHFFQNQKLKTELKNETVDKKKLRCDYCKKMGHLKKGCYELIGYPDWFKSNPKFQEKGKKKGSAAAAETAGDTLEDDGDDEDLHFAAAVAAVKHRPDLPAPAAARKSPPPGAVATTAETMPRRRSKSPSRGSSSSRRRCDSPHRAATANRLPTSPAAHVGKRATTTRPWSSNSAAAAGRLKKAPDATSSADRAKETITDGSGPPSGSG</sequence>
<dbReference type="AlphaFoldDB" id="A0ABD3DAR7"/>
<feature type="region of interest" description="Disordered" evidence="1">
    <location>
        <begin position="164"/>
        <end position="188"/>
    </location>
</feature>
<name>A0ABD3DAR7_9LAMI</name>
<dbReference type="InterPro" id="IPR036875">
    <property type="entry name" value="Znf_CCHC_sf"/>
</dbReference>
<comment type="caution">
    <text evidence="2">The sequence shown here is derived from an EMBL/GenBank/DDBJ whole genome shotgun (WGS) entry which is preliminary data.</text>
</comment>
<dbReference type="PANTHER" id="PTHR34222:SF79">
    <property type="entry name" value="RETROVIRUS-RELATED POL POLYPROTEIN FROM TRANSPOSON TNT 1-94"/>
    <property type="match status" value="1"/>
</dbReference>
<protein>
    <submittedName>
        <fullName evidence="2">Uncharacterized protein</fullName>
    </submittedName>
</protein>
<proteinExistence type="predicted"/>
<evidence type="ECO:0000313" key="3">
    <source>
        <dbReference type="Proteomes" id="UP001632038"/>
    </source>
</evidence>